<dbReference type="EMBL" id="JACJSK010000011">
    <property type="protein sequence ID" value="MBD2544188.1"/>
    <property type="molecule type" value="Genomic_DNA"/>
</dbReference>
<proteinExistence type="predicted"/>
<accession>A0ABR8EBQ3</accession>
<sequence length="76" mass="8456">MNRSISDFTELANELVHVFSRSDTQSRAMSDAAYAKATSYTWADATELFEKALYTAIERSKKDGFSVVTPPLSSSR</sequence>
<dbReference type="Proteomes" id="UP000641954">
    <property type="component" value="Unassembled WGS sequence"/>
</dbReference>
<dbReference type="RefSeq" id="WP_190878218.1">
    <property type="nucleotide sequence ID" value="NZ_JACJSK010000011.1"/>
</dbReference>
<keyword evidence="2" id="KW-1185">Reference proteome</keyword>
<organism evidence="1 2">
    <name type="scientific">Planktothricoides raciborskii FACHB-1370</name>
    <dbReference type="NCBI Taxonomy" id="2949576"/>
    <lineage>
        <taxon>Bacteria</taxon>
        <taxon>Bacillati</taxon>
        <taxon>Cyanobacteriota</taxon>
        <taxon>Cyanophyceae</taxon>
        <taxon>Oscillatoriophycideae</taxon>
        <taxon>Oscillatoriales</taxon>
        <taxon>Oscillatoriaceae</taxon>
        <taxon>Planktothricoides</taxon>
    </lineage>
</organism>
<evidence type="ECO:0000313" key="1">
    <source>
        <dbReference type="EMBL" id="MBD2544188.1"/>
    </source>
</evidence>
<gene>
    <name evidence="1" type="ORF">H6G72_10080</name>
</gene>
<protein>
    <submittedName>
        <fullName evidence="1">Uncharacterized protein</fullName>
    </submittedName>
</protein>
<comment type="caution">
    <text evidence="1">The sequence shown here is derived from an EMBL/GenBank/DDBJ whole genome shotgun (WGS) entry which is preliminary data.</text>
</comment>
<evidence type="ECO:0000313" key="2">
    <source>
        <dbReference type="Proteomes" id="UP000641954"/>
    </source>
</evidence>
<reference evidence="1 2" key="1">
    <citation type="journal article" date="2020" name="ISME J.">
        <title>Comparative genomics reveals insights into cyanobacterial evolution and habitat adaptation.</title>
        <authorList>
            <person name="Chen M.Y."/>
            <person name="Teng W.K."/>
            <person name="Zhao L."/>
            <person name="Hu C.X."/>
            <person name="Zhou Y.K."/>
            <person name="Han B.P."/>
            <person name="Song L.R."/>
            <person name="Shu W.S."/>
        </authorList>
    </citation>
    <scope>NUCLEOTIDE SEQUENCE [LARGE SCALE GENOMIC DNA]</scope>
    <source>
        <strain evidence="1 2">FACHB-1370</strain>
    </source>
</reference>
<name>A0ABR8EBQ3_9CYAN</name>